<organism evidence="1 2">
    <name type="scientific">Nibea albiflora</name>
    <name type="common">Yellow drum</name>
    <name type="synonym">Corvina albiflora</name>
    <dbReference type="NCBI Taxonomy" id="240163"/>
    <lineage>
        <taxon>Eukaryota</taxon>
        <taxon>Metazoa</taxon>
        <taxon>Chordata</taxon>
        <taxon>Craniata</taxon>
        <taxon>Vertebrata</taxon>
        <taxon>Euteleostomi</taxon>
        <taxon>Actinopterygii</taxon>
        <taxon>Neopterygii</taxon>
        <taxon>Teleostei</taxon>
        <taxon>Neoteleostei</taxon>
        <taxon>Acanthomorphata</taxon>
        <taxon>Eupercaria</taxon>
        <taxon>Sciaenidae</taxon>
        <taxon>Nibea</taxon>
    </lineage>
</organism>
<accession>A0ACB7F6N2</accession>
<gene>
    <name evidence="1" type="primary">PHF1</name>
    <name evidence="1" type="ORF">GBF38_013866</name>
</gene>
<comment type="caution">
    <text evidence="1">The sequence shown here is derived from an EMBL/GenBank/DDBJ whole genome shotgun (WGS) entry which is preliminary data.</text>
</comment>
<proteinExistence type="predicted"/>
<reference evidence="1" key="1">
    <citation type="submission" date="2020-04" db="EMBL/GenBank/DDBJ databases">
        <title>A chromosome-scale assembly and high-density genetic map of the yellow drum (Nibea albiflora) genome.</title>
        <authorList>
            <person name="Xu D."/>
            <person name="Zhang W."/>
            <person name="Chen R."/>
            <person name="Tan P."/>
            <person name="Wang L."/>
            <person name="Song H."/>
            <person name="Tian L."/>
            <person name="Zhu Q."/>
            <person name="Wang B."/>
        </authorList>
    </citation>
    <scope>NUCLEOTIDE SEQUENCE</scope>
    <source>
        <strain evidence="1">ZJHYS-2018</strain>
    </source>
</reference>
<dbReference type="EMBL" id="CM024804">
    <property type="protein sequence ID" value="KAG8009822.1"/>
    <property type="molecule type" value="Genomic_DNA"/>
</dbReference>
<sequence length="650" mass="72356">MRRLNSLIGHLIGPCRCARCFHWLLAHSQATPPPPPLLFSSPAARHHNPTLSQRFRVSPSQTEKVLSPWTPPPPPSSPLLSSPPLHHPSATSGSPLFYQYLPPTLNSVFYVCVTTSRSRARGRDDGVSGGLIPVLCSDKPALIASIVAAGVEEVCCICDAPPLKEPLINCLKCRHGYHPECHTPTIEPEADSDSWICRQCVFAVATKRGGALKRGRFARLMQFMKLRLTYQLSSLDWDPQHLTNQQQCYCYCAGPGEWNLKMLQCGSCGQWFHEACTQCLTKPLLYGDRFYQFQCSVCTKGPETIQRLPMTWVDLAHLVLYHLSLCCKRKYFDFDHEILSFTNENWESLLLGALSDTPRQDRCHNLLNALNSHKDRFVSGKEIKKKKCLFGLQVRAPPPLTSDSSPLITDPPINITHRRSPLSLPCQRRVGGAESRKSKRRIMETQACPPPVAANPIELLPCCHGYMGGASLYNSRKSEEDLSLRLVMGAEVLRYPPPRLPPPPQYNRARRTPADYLHLASHTPSTPMAAITTTTISTTTTHIITNTTTNIITNTTTKAATNTTTNTATNTTISTISTSRGRSSWSPSSYVICPLTRPEWTEQVEEEVEEEVAVMEVAKEEEEEEEEEEAGWESEGETGQCPGAGEEGRR</sequence>
<dbReference type="Proteomes" id="UP000805704">
    <property type="component" value="Chromosome 16"/>
</dbReference>
<evidence type="ECO:0000313" key="1">
    <source>
        <dbReference type="EMBL" id="KAG8009822.1"/>
    </source>
</evidence>
<evidence type="ECO:0000313" key="2">
    <source>
        <dbReference type="Proteomes" id="UP000805704"/>
    </source>
</evidence>
<protein>
    <submittedName>
        <fullName evidence="1">PHD finger protein 1</fullName>
    </submittedName>
</protein>
<keyword evidence="2" id="KW-1185">Reference proteome</keyword>
<name>A0ACB7F6N2_NIBAL</name>